<organism evidence="1 2">
    <name type="scientific">Nannochloropsis gaditana</name>
    <dbReference type="NCBI Taxonomy" id="72520"/>
    <lineage>
        <taxon>Eukaryota</taxon>
        <taxon>Sar</taxon>
        <taxon>Stramenopiles</taxon>
        <taxon>Ochrophyta</taxon>
        <taxon>Eustigmatophyceae</taxon>
        <taxon>Eustigmatales</taxon>
        <taxon>Monodopsidaceae</taxon>
        <taxon>Nannochloropsis</taxon>
    </lineage>
</organism>
<proteinExistence type="predicted"/>
<sequence>MALWHIIRAHGRQLRLGFGSRWLSDHRSTFENKEEALEKQYMYEQNKKTMEQFTAKMVARENQQGVAKQELCEILGHSIPEDVMKKLFAWKDKHSNRDVHVK</sequence>
<evidence type="ECO:0000313" key="1">
    <source>
        <dbReference type="EMBL" id="EWM25013.1"/>
    </source>
</evidence>
<dbReference type="EMBL" id="AZIL01001062">
    <property type="protein sequence ID" value="EWM25013.1"/>
    <property type="molecule type" value="Genomic_DNA"/>
</dbReference>
<dbReference type="Proteomes" id="UP000019335">
    <property type="component" value="Chromosome 12"/>
</dbReference>
<keyword evidence="2" id="KW-1185">Reference proteome</keyword>
<name>W7TNE7_9STRA</name>
<comment type="caution">
    <text evidence="1">The sequence shown here is derived from an EMBL/GenBank/DDBJ whole genome shotgun (WGS) entry which is preliminary data.</text>
</comment>
<accession>W7TNE7</accession>
<reference evidence="1 2" key="1">
    <citation type="journal article" date="2014" name="Mol. Plant">
        <title>Chromosome Scale Genome Assembly and Transcriptome Profiling of Nannochloropsis gaditana in Nitrogen Depletion.</title>
        <authorList>
            <person name="Corteggiani Carpinelli E."/>
            <person name="Telatin A."/>
            <person name="Vitulo N."/>
            <person name="Forcato C."/>
            <person name="D'Angelo M."/>
            <person name="Schiavon R."/>
            <person name="Vezzi A."/>
            <person name="Giacometti G.M."/>
            <person name="Morosinotto T."/>
            <person name="Valle G."/>
        </authorList>
    </citation>
    <scope>NUCLEOTIDE SEQUENCE [LARGE SCALE GENOMIC DNA]</scope>
    <source>
        <strain evidence="1 2">B-31</strain>
    </source>
</reference>
<dbReference type="AlphaFoldDB" id="W7TNE7"/>
<gene>
    <name evidence="1" type="ORF">Naga_100068g8</name>
</gene>
<protein>
    <submittedName>
        <fullName evidence="1">Uncharacterized protein</fullName>
    </submittedName>
</protein>
<evidence type="ECO:0000313" key="2">
    <source>
        <dbReference type="Proteomes" id="UP000019335"/>
    </source>
</evidence>